<dbReference type="AlphaFoldDB" id="H9UDI9"/>
<dbReference type="EMBL" id="CP003260">
    <property type="protein sequence ID" value="AFG35582.1"/>
    <property type="molecule type" value="Genomic_DNA"/>
</dbReference>
<dbReference type="STRING" id="771875.Ferpe_1514"/>
<evidence type="ECO:0000313" key="3">
    <source>
        <dbReference type="Proteomes" id="UP000007384"/>
    </source>
</evidence>
<dbReference type="RefSeq" id="WP_014452018.1">
    <property type="nucleotide sequence ID" value="NC_017095.1"/>
</dbReference>
<dbReference type="HOGENOM" id="CLU_112469_0_0_0"/>
<dbReference type="eggNOG" id="COG1656">
    <property type="taxonomic scope" value="Bacteria"/>
</dbReference>
<evidence type="ECO:0000259" key="1">
    <source>
        <dbReference type="Pfam" id="PF01927"/>
    </source>
</evidence>
<dbReference type="OrthoDB" id="9797655at2"/>
<feature type="domain" description="Mut7-C RNAse" evidence="1">
    <location>
        <begin position="9"/>
        <end position="147"/>
    </location>
</feature>
<reference evidence="2" key="1">
    <citation type="submission" date="2012-03" db="EMBL/GenBank/DDBJ databases">
        <title>Complete sequence of Fervidobacterium pennivorans DSM 9078.</title>
        <authorList>
            <consortium name="US DOE Joint Genome Institute"/>
            <person name="Lucas S."/>
            <person name="Han J."/>
            <person name="Lapidus A."/>
            <person name="Cheng J.-F."/>
            <person name="Goodwin L."/>
            <person name="Pitluck S."/>
            <person name="Peters L."/>
            <person name="Ovchinnikova G."/>
            <person name="Lu M."/>
            <person name="Detter J.C."/>
            <person name="Han C."/>
            <person name="Tapia R."/>
            <person name="Land M."/>
            <person name="Hauser L."/>
            <person name="Kyrpides N."/>
            <person name="Ivanova N."/>
            <person name="Pagani I."/>
            <person name="Noll K.M."/>
            <person name="Woyke T."/>
        </authorList>
    </citation>
    <scope>NUCLEOTIDE SEQUENCE</scope>
    <source>
        <strain evidence="2">DSM 9078</strain>
    </source>
</reference>
<keyword evidence="3" id="KW-1185">Reference proteome</keyword>
<dbReference type="PANTHER" id="PTHR39081">
    <property type="entry name" value="MUT7-C DOMAIN-CONTAINING PROTEIN"/>
    <property type="match status" value="1"/>
</dbReference>
<gene>
    <name evidence="2" type="ordered locus">Ferpe_1514</name>
</gene>
<organism evidence="2 3">
    <name type="scientific">Fervidobacterium pennivorans (strain DSM 9078 / Ven5)</name>
    <dbReference type="NCBI Taxonomy" id="771875"/>
    <lineage>
        <taxon>Bacteria</taxon>
        <taxon>Thermotogati</taxon>
        <taxon>Thermotogota</taxon>
        <taxon>Thermotogae</taxon>
        <taxon>Thermotogales</taxon>
        <taxon>Fervidobacteriaceae</taxon>
        <taxon>Fervidobacterium</taxon>
    </lineage>
</organism>
<dbReference type="KEGG" id="fpe:Ferpe_1514"/>
<sequence>MSKQQDELKFLCDLTVVKLGKKLRILGFDTEIIKTVNQQAIKELLKHTNRTLVTKSKELVKACGGILITKNRTSEQLEELLMILNNTNPQLPNTPARCAYCNEVLVDCPKEEVIGKVPIYVFETIEHFKRCPKCGKIYWRGTHVVRHLEFFSSQGKETDTRGDNKW</sequence>
<dbReference type="PATRIC" id="fig|771875.3.peg.1520"/>
<dbReference type="InterPro" id="IPR002782">
    <property type="entry name" value="Mut7-C_RNAse_dom"/>
</dbReference>
<proteinExistence type="predicted"/>
<dbReference type="PANTHER" id="PTHR39081:SF1">
    <property type="entry name" value="MUT7-C RNASE DOMAIN-CONTAINING PROTEIN"/>
    <property type="match status" value="1"/>
</dbReference>
<accession>H9UDI9</accession>
<dbReference type="Pfam" id="PF01927">
    <property type="entry name" value="Mut7-C"/>
    <property type="match status" value="1"/>
</dbReference>
<dbReference type="Proteomes" id="UP000007384">
    <property type="component" value="Chromosome"/>
</dbReference>
<evidence type="ECO:0000313" key="2">
    <source>
        <dbReference type="EMBL" id="AFG35582.1"/>
    </source>
</evidence>
<name>H9UDI9_FERPD</name>
<protein>
    <recommendedName>
        <fullName evidence="1">Mut7-C RNAse domain-containing protein</fullName>
    </recommendedName>
</protein>